<dbReference type="Proteomes" id="UP000095746">
    <property type="component" value="Unassembled WGS sequence"/>
</dbReference>
<organism evidence="1 2">
    <name type="scientific">Flavonifractor plautii</name>
    <name type="common">Fusobacterium plautii</name>
    <dbReference type="NCBI Taxonomy" id="292800"/>
    <lineage>
        <taxon>Bacteria</taxon>
        <taxon>Bacillati</taxon>
        <taxon>Bacillota</taxon>
        <taxon>Clostridia</taxon>
        <taxon>Eubacteriales</taxon>
        <taxon>Oscillospiraceae</taxon>
        <taxon>Flavonifractor</taxon>
    </lineage>
</organism>
<reference evidence="1 2" key="1">
    <citation type="submission" date="2015-09" db="EMBL/GenBank/DDBJ databases">
        <authorList>
            <consortium name="Pathogen Informatics"/>
        </authorList>
    </citation>
    <scope>NUCLEOTIDE SEQUENCE [LARGE SCALE GENOMIC DNA]</scope>
    <source>
        <strain evidence="1 2">2789STDY5608854</strain>
    </source>
</reference>
<evidence type="ECO:0000313" key="1">
    <source>
        <dbReference type="EMBL" id="CUO75250.1"/>
    </source>
</evidence>
<evidence type="ECO:0000313" key="2">
    <source>
        <dbReference type="Proteomes" id="UP000095746"/>
    </source>
</evidence>
<proteinExistence type="predicted"/>
<sequence length="210" mass="23781">METFEVYPNKGIGPFRLGMTEDKVVELQNRLFPGVFPGYYCRTDYLDGRLAGVGLLADENRQILWDGLELTHVHVEELIPRLAREAEFVCDCVDPELACNYRFPTLGLELWREMAYHPKLLDNPEFQAHMRVLPENLEYEQTHGWTFQAVWVRSSASMAALPLEPCRAPYDGGPYHPTPEPRPVTPERLAAVAKKYGLEPPGRPGGGENA</sequence>
<accession>A0A174HQ96</accession>
<dbReference type="AlphaFoldDB" id="A0A174HQ96"/>
<dbReference type="EMBL" id="CYZT01000160">
    <property type="protein sequence ID" value="CUO75250.1"/>
    <property type="molecule type" value="Genomic_DNA"/>
</dbReference>
<gene>
    <name evidence="1" type="ORF">ERS852411_02099</name>
</gene>
<dbReference type="RefSeq" id="WP_035300767.1">
    <property type="nucleotide sequence ID" value="NZ_JADNAN010000002.1"/>
</dbReference>
<protein>
    <submittedName>
        <fullName evidence="1">Uncharacterized protein</fullName>
    </submittedName>
</protein>
<name>A0A174HQ96_FLAPL</name>